<feature type="domain" description="BRCT" evidence="1">
    <location>
        <begin position="16"/>
        <end position="77"/>
    </location>
</feature>
<dbReference type="EnsemblMetazoa" id="AMAM014967-RA">
    <property type="protein sequence ID" value="AMAM014967-PA"/>
    <property type="gene ID" value="AMAM014967"/>
</dbReference>
<dbReference type="InterPro" id="IPR026817">
    <property type="entry name" value="Ect2"/>
</dbReference>
<dbReference type="InterPro" id="IPR036420">
    <property type="entry name" value="BRCT_dom_sf"/>
</dbReference>
<dbReference type="GO" id="GO:0005634">
    <property type="term" value="C:nucleus"/>
    <property type="evidence" value="ECO:0007669"/>
    <property type="project" value="InterPro"/>
</dbReference>
<dbReference type="InterPro" id="IPR001357">
    <property type="entry name" value="BRCT_dom"/>
</dbReference>
<evidence type="ECO:0000313" key="3">
    <source>
        <dbReference type="Proteomes" id="UP000075901"/>
    </source>
</evidence>
<dbReference type="PROSITE" id="PS50172">
    <property type="entry name" value="BRCT"/>
    <property type="match status" value="1"/>
</dbReference>
<reference evidence="3" key="1">
    <citation type="submission" date="2013-09" db="EMBL/GenBank/DDBJ databases">
        <title>The Genome Sequence of Anopheles maculatus species B.</title>
        <authorList>
            <consortium name="The Broad Institute Genomics Platform"/>
            <person name="Neafsey D.E."/>
            <person name="Besansky N."/>
            <person name="Howell P."/>
            <person name="Walton C."/>
            <person name="Young S.K."/>
            <person name="Zeng Q."/>
            <person name="Gargeya S."/>
            <person name="Fitzgerald M."/>
            <person name="Haas B."/>
            <person name="Abouelleil A."/>
            <person name="Allen A.W."/>
            <person name="Alvarado L."/>
            <person name="Arachchi H.M."/>
            <person name="Berlin A.M."/>
            <person name="Chapman S.B."/>
            <person name="Gainer-Dewar J."/>
            <person name="Goldberg J."/>
            <person name="Griggs A."/>
            <person name="Gujja S."/>
            <person name="Hansen M."/>
            <person name="Howarth C."/>
            <person name="Imamovic A."/>
            <person name="Ireland A."/>
            <person name="Larimer J."/>
            <person name="McCowan C."/>
            <person name="Murphy C."/>
            <person name="Pearson M."/>
            <person name="Poon T.W."/>
            <person name="Priest M."/>
            <person name="Roberts A."/>
            <person name="Saif S."/>
            <person name="Shea T."/>
            <person name="Sisk P."/>
            <person name="Sykes S."/>
            <person name="Wortman J."/>
            <person name="Nusbaum C."/>
            <person name="Birren B."/>
        </authorList>
    </citation>
    <scope>NUCLEOTIDE SEQUENCE [LARGE SCALE GENOMIC DNA]</scope>
    <source>
        <strain evidence="3">maculatus3</strain>
    </source>
</reference>
<dbReference type="GO" id="GO:0000281">
    <property type="term" value="P:mitotic cytokinesis"/>
    <property type="evidence" value="ECO:0007669"/>
    <property type="project" value="TreeGrafter"/>
</dbReference>
<dbReference type="VEuPathDB" id="VectorBase:AMAM014967"/>
<dbReference type="Gene3D" id="3.40.50.10190">
    <property type="entry name" value="BRCT domain"/>
    <property type="match status" value="2"/>
</dbReference>
<dbReference type="GO" id="GO:0005938">
    <property type="term" value="C:cell cortex"/>
    <property type="evidence" value="ECO:0007669"/>
    <property type="project" value="TreeGrafter"/>
</dbReference>
<reference evidence="2" key="2">
    <citation type="submission" date="2020-05" db="UniProtKB">
        <authorList>
            <consortium name="EnsemblMetazoa"/>
        </authorList>
    </citation>
    <scope>IDENTIFICATION</scope>
    <source>
        <strain evidence="2">maculatus3</strain>
    </source>
</reference>
<dbReference type="AlphaFoldDB" id="A0A182SWQ4"/>
<organism evidence="2 3">
    <name type="scientific">Anopheles maculatus</name>
    <dbReference type="NCBI Taxonomy" id="74869"/>
    <lineage>
        <taxon>Eukaryota</taxon>
        <taxon>Metazoa</taxon>
        <taxon>Ecdysozoa</taxon>
        <taxon>Arthropoda</taxon>
        <taxon>Hexapoda</taxon>
        <taxon>Insecta</taxon>
        <taxon>Pterygota</taxon>
        <taxon>Neoptera</taxon>
        <taxon>Endopterygota</taxon>
        <taxon>Diptera</taxon>
        <taxon>Nematocera</taxon>
        <taxon>Culicoidea</taxon>
        <taxon>Culicidae</taxon>
        <taxon>Anophelinae</taxon>
        <taxon>Anopheles</taxon>
        <taxon>Anopheles maculatus group</taxon>
    </lineage>
</organism>
<sequence length="165" mass="18712">MRLGSLERPSTVAELGETVQTDDKTHLVHLIHSMGGSIRKGMDTKVTHLICNSSGGEKYRYAMTFRLAIIRPNWVLEAWKNRHDHNFSATVETFTKLHRLKAFEGQKVCFFGFPEEEQQHMIDVLKTNGGIPTDLEDPECSHVVSRALNVNVVLITKEHYALSHS</sequence>
<dbReference type="GO" id="GO:2000431">
    <property type="term" value="P:regulation of cytokinesis, actomyosin contractile ring assembly"/>
    <property type="evidence" value="ECO:0007669"/>
    <property type="project" value="InterPro"/>
</dbReference>
<dbReference type="GO" id="GO:0005096">
    <property type="term" value="F:GTPase activator activity"/>
    <property type="evidence" value="ECO:0007669"/>
    <property type="project" value="InterPro"/>
</dbReference>
<dbReference type="GO" id="GO:0005085">
    <property type="term" value="F:guanyl-nucleotide exchange factor activity"/>
    <property type="evidence" value="ECO:0007669"/>
    <property type="project" value="InterPro"/>
</dbReference>
<dbReference type="SUPFAM" id="SSF52113">
    <property type="entry name" value="BRCT domain"/>
    <property type="match status" value="2"/>
</dbReference>
<dbReference type="Proteomes" id="UP000075901">
    <property type="component" value="Unassembled WGS sequence"/>
</dbReference>
<evidence type="ECO:0000259" key="1">
    <source>
        <dbReference type="PROSITE" id="PS50172"/>
    </source>
</evidence>
<dbReference type="Pfam" id="PF12738">
    <property type="entry name" value="PTCB-BRCT"/>
    <property type="match status" value="1"/>
</dbReference>
<keyword evidence="3" id="KW-1185">Reference proteome</keyword>
<dbReference type="PANTHER" id="PTHR16777:SF2">
    <property type="entry name" value="PROTEIN ECT2"/>
    <property type="match status" value="1"/>
</dbReference>
<proteinExistence type="predicted"/>
<accession>A0A182SWQ4</accession>
<name>A0A182SWQ4_9DIPT</name>
<dbReference type="PANTHER" id="PTHR16777">
    <property type="entry name" value="PROTEIN ECT2"/>
    <property type="match status" value="1"/>
</dbReference>
<evidence type="ECO:0000313" key="2">
    <source>
        <dbReference type="EnsemblMetazoa" id="AMAM014967-PA"/>
    </source>
</evidence>
<dbReference type="GO" id="GO:0007399">
    <property type="term" value="P:nervous system development"/>
    <property type="evidence" value="ECO:0007669"/>
    <property type="project" value="TreeGrafter"/>
</dbReference>
<protein>
    <recommendedName>
        <fullName evidence="1">BRCT domain-containing protein</fullName>
    </recommendedName>
</protein>